<reference evidence="1" key="5">
    <citation type="journal article" date="2021" name="G3 (Bethesda)">
        <title>Aegilops tauschii genome assembly Aet v5.0 features greater sequence contiguity and improved annotation.</title>
        <authorList>
            <person name="Wang L."/>
            <person name="Zhu T."/>
            <person name="Rodriguez J.C."/>
            <person name="Deal K.R."/>
            <person name="Dubcovsky J."/>
            <person name="McGuire P.E."/>
            <person name="Lux T."/>
            <person name="Spannagl M."/>
            <person name="Mayer K.F.X."/>
            <person name="Baldrich P."/>
            <person name="Meyers B.C."/>
            <person name="Huo N."/>
            <person name="Gu Y.Q."/>
            <person name="Zhou H."/>
            <person name="Devos K.M."/>
            <person name="Bennetzen J.L."/>
            <person name="Unver T."/>
            <person name="Budak H."/>
            <person name="Gulick P.J."/>
            <person name="Galiba G."/>
            <person name="Kalapos B."/>
            <person name="Nelson D.R."/>
            <person name="Li P."/>
            <person name="You F.M."/>
            <person name="Luo M.C."/>
            <person name="Dvorak J."/>
        </authorList>
    </citation>
    <scope>NUCLEOTIDE SEQUENCE [LARGE SCALE GENOMIC DNA]</scope>
    <source>
        <strain evidence="1">cv. AL8/78</strain>
    </source>
</reference>
<dbReference type="Gramene" id="AET7Gv21306400.2">
    <property type="protein sequence ID" value="AET7Gv21306400.2"/>
    <property type="gene ID" value="AET7Gv21306400"/>
</dbReference>
<protein>
    <submittedName>
        <fullName evidence="1">Uncharacterized protein</fullName>
    </submittedName>
</protein>
<organism evidence="1 2">
    <name type="scientific">Aegilops tauschii subsp. strangulata</name>
    <name type="common">Goatgrass</name>
    <dbReference type="NCBI Taxonomy" id="200361"/>
    <lineage>
        <taxon>Eukaryota</taxon>
        <taxon>Viridiplantae</taxon>
        <taxon>Streptophyta</taxon>
        <taxon>Embryophyta</taxon>
        <taxon>Tracheophyta</taxon>
        <taxon>Spermatophyta</taxon>
        <taxon>Magnoliopsida</taxon>
        <taxon>Liliopsida</taxon>
        <taxon>Poales</taxon>
        <taxon>Poaceae</taxon>
        <taxon>BOP clade</taxon>
        <taxon>Pooideae</taxon>
        <taxon>Triticodae</taxon>
        <taxon>Triticeae</taxon>
        <taxon>Triticinae</taxon>
        <taxon>Aegilops</taxon>
    </lineage>
</organism>
<dbReference type="Proteomes" id="UP000015105">
    <property type="component" value="Chromosome 7D"/>
</dbReference>
<reference evidence="2" key="2">
    <citation type="journal article" date="2017" name="Nat. Plants">
        <title>The Aegilops tauschii genome reveals multiple impacts of transposons.</title>
        <authorList>
            <person name="Zhao G."/>
            <person name="Zou C."/>
            <person name="Li K."/>
            <person name="Wang K."/>
            <person name="Li T."/>
            <person name="Gao L."/>
            <person name="Zhang X."/>
            <person name="Wang H."/>
            <person name="Yang Z."/>
            <person name="Liu X."/>
            <person name="Jiang W."/>
            <person name="Mao L."/>
            <person name="Kong X."/>
            <person name="Jiao Y."/>
            <person name="Jia J."/>
        </authorList>
    </citation>
    <scope>NUCLEOTIDE SEQUENCE [LARGE SCALE GENOMIC DNA]</scope>
    <source>
        <strain evidence="2">cv. AL8/78</strain>
    </source>
</reference>
<evidence type="ECO:0000313" key="1">
    <source>
        <dbReference type="EnsemblPlants" id="AET7Gv21306400.1"/>
    </source>
</evidence>
<dbReference type="EnsemblPlants" id="AET7Gv21306400.6">
    <property type="protein sequence ID" value="AET7Gv21306400.6"/>
    <property type="gene ID" value="AET7Gv21306400"/>
</dbReference>
<accession>A0A453T9W9</accession>
<dbReference type="Gramene" id="AET7Gv21306400.6">
    <property type="protein sequence ID" value="AET7Gv21306400.6"/>
    <property type="gene ID" value="AET7Gv21306400"/>
</dbReference>
<reference evidence="1" key="3">
    <citation type="journal article" date="2017" name="Nature">
        <title>Genome sequence of the progenitor of the wheat D genome Aegilops tauschii.</title>
        <authorList>
            <person name="Luo M.C."/>
            <person name="Gu Y.Q."/>
            <person name="Puiu D."/>
            <person name="Wang H."/>
            <person name="Twardziok S.O."/>
            <person name="Deal K.R."/>
            <person name="Huo N."/>
            <person name="Zhu T."/>
            <person name="Wang L."/>
            <person name="Wang Y."/>
            <person name="McGuire P.E."/>
            <person name="Liu S."/>
            <person name="Long H."/>
            <person name="Ramasamy R.K."/>
            <person name="Rodriguez J.C."/>
            <person name="Van S.L."/>
            <person name="Yuan L."/>
            <person name="Wang Z."/>
            <person name="Xia Z."/>
            <person name="Xiao L."/>
            <person name="Anderson O.D."/>
            <person name="Ouyang S."/>
            <person name="Liang Y."/>
            <person name="Zimin A.V."/>
            <person name="Pertea G."/>
            <person name="Qi P."/>
            <person name="Bennetzen J.L."/>
            <person name="Dai X."/>
            <person name="Dawson M.W."/>
            <person name="Muller H.G."/>
            <person name="Kugler K."/>
            <person name="Rivarola-Duarte L."/>
            <person name="Spannagl M."/>
            <person name="Mayer K.F.X."/>
            <person name="Lu F.H."/>
            <person name="Bevan M.W."/>
            <person name="Leroy P."/>
            <person name="Li P."/>
            <person name="You F.M."/>
            <person name="Sun Q."/>
            <person name="Liu Z."/>
            <person name="Lyons E."/>
            <person name="Wicker T."/>
            <person name="Salzberg S.L."/>
            <person name="Devos K.M."/>
            <person name="Dvorak J."/>
        </authorList>
    </citation>
    <scope>NUCLEOTIDE SEQUENCE [LARGE SCALE GENOMIC DNA]</scope>
    <source>
        <strain evidence="1">cv. AL8/78</strain>
    </source>
</reference>
<reference evidence="2" key="1">
    <citation type="journal article" date="2014" name="Science">
        <title>Ancient hybridizations among the ancestral genomes of bread wheat.</title>
        <authorList>
            <consortium name="International Wheat Genome Sequencing Consortium,"/>
            <person name="Marcussen T."/>
            <person name="Sandve S.R."/>
            <person name="Heier L."/>
            <person name="Spannagl M."/>
            <person name="Pfeifer M."/>
            <person name="Jakobsen K.S."/>
            <person name="Wulff B.B."/>
            <person name="Steuernagel B."/>
            <person name="Mayer K.F."/>
            <person name="Olsen O.A."/>
        </authorList>
    </citation>
    <scope>NUCLEOTIDE SEQUENCE [LARGE SCALE GENOMIC DNA]</scope>
    <source>
        <strain evidence="2">cv. AL8/78</strain>
    </source>
</reference>
<evidence type="ECO:0000313" key="2">
    <source>
        <dbReference type="Proteomes" id="UP000015105"/>
    </source>
</evidence>
<dbReference type="Gramene" id="AET7Gv21306400.1">
    <property type="protein sequence ID" value="AET7Gv21306400.1"/>
    <property type="gene ID" value="AET7Gv21306400"/>
</dbReference>
<reference evidence="1" key="4">
    <citation type="submission" date="2019-03" db="UniProtKB">
        <authorList>
            <consortium name="EnsemblPlants"/>
        </authorList>
    </citation>
    <scope>IDENTIFICATION</scope>
</reference>
<dbReference type="AlphaFoldDB" id="A0A453T9W9"/>
<dbReference type="EnsemblPlants" id="AET7Gv21306400.1">
    <property type="protein sequence ID" value="AET7Gv21306400.1"/>
    <property type="gene ID" value="AET7Gv21306400"/>
</dbReference>
<name>A0A453T9W9_AEGTS</name>
<keyword evidence="2" id="KW-1185">Reference proteome</keyword>
<proteinExistence type="predicted"/>
<sequence>MTKKLVWFSLLTSRRTEEKWYCHSHCWQGRQRGGAAWERKSQTHRGSLDFTAKIRGERSYRASVQNLTEGHAFVLGLGLGATVEAVWRSMWRTKHGQMELRCNILNVNVQQLGVQADGVRMSTK</sequence>
<dbReference type="EnsemblPlants" id="AET7Gv21306400.2">
    <property type="protein sequence ID" value="AET7Gv21306400.2"/>
    <property type="gene ID" value="AET7Gv21306400"/>
</dbReference>